<organism evidence="8 9">
    <name type="scientific">Pseudooceanicola pacificus</name>
    <dbReference type="NCBI Taxonomy" id="2676438"/>
    <lineage>
        <taxon>Bacteria</taxon>
        <taxon>Pseudomonadati</taxon>
        <taxon>Pseudomonadota</taxon>
        <taxon>Alphaproteobacteria</taxon>
        <taxon>Rhodobacterales</taxon>
        <taxon>Paracoccaceae</taxon>
        <taxon>Pseudooceanicola</taxon>
    </lineage>
</organism>
<protein>
    <submittedName>
        <fullName evidence="8">TraM recognition domain-containing protein</fullName>
    </submittedName>
</protein>
<keyword evidence="3" id="KW-1003">Cell membrane</keyword>
<dbReference type="EMBL" id="WNXQ01000007">
    <property type="protein sequence ID" value="MWB78827.1"/>
    <property type="molecule type" value="Genomic_DNA"/>
</dbReference>
<reference evidence="8 9" key="1">
    <citation type="submission" date="2019-11" db="EMBL/GenBank/DDBJ databases">
        <title>Pseudooceanicola pacifica sp. nov., isolated from deep-sea sediment of the Pacific Ocean.</title>
        <authorList>
            <person name="Lyu L."/>
        </authorList>
    </citation>
    <scope>NUCLEOTIDE SEQUENCE [LARGE SCALE GENOMIC DNA]</scope>
    <source>
        <strain evidence="8 9">216_PA32_1</strain>
    </source>
</reference>
<dbReference type="Proteomes" id="UP000443843">
    <property type="component" value="Unassembled WGS sequence"/>
</dbReference>
<dbReference type="GO" id="GO:0005886">
    <property type="term" value="C:plasma membrane"/>
    <property type="evidence" value="ECO:0007669"/>
    <property type="project" value="UniProtKB-SubCell"/>
</dbReference>
<dbReference type="InterPro" id="IPR003688">
    <property type="entry name" value="TraG/VirD4"/>
</dbReference>
<sequence length="454" mass="49246">MGNQDNFLGRKPVVIGYRMPGDRRAGPGFRSAGHDAGGVGRARRGGLEKQGSDEWGSERGEPVRCPGDAHEIVIGPTGSGKTVGRIIPLILEHDGPVVALDVKGELYRRTALSRAIRGHDIYLIDPFGVVDDMKTSRLDPGQSIMRSHDPSDQALILAEALNPGSMLSREPFWDHSANRLNAAGLHYAALNNSRLSEGAVTAWHDMLNGPNFVRSVAEALDDNPDLPESIHQAFGSFLQTPEVTRGCIATTAQTAMRLFAQSAVRRVIGPSDIDLTRLADRSDYAIYIALPPKAVAAYGPLLRLWFEMILKALMERAEIPETPALVVVDEAGAVGRIPSLETAYSMGRGYGIRAVTAVQTMHQLEQAYPDAHRVLTDNAGLISVLQPPHFLAATEVAQLIGTFSPEALMATGPGRFVASMWGREPEILIARSWLSDPDLQKLAGGPTRRDRPRR</sequence>
<comment type="subcellular location">
    <subcellularLocation>
        <location evidence="1">Cell membrane</location>
        <topology evidence="1">Multi-pass membrane protein</topology>
    </subcellularLocation>
</comment>
<dbReference type="Gene3D" id="3.40.50.300">
    <property type="entry name" value="P-loop containing nucleotide triphosphate hydrolases"/>
    <property type="match status" value="1"/>
</dbReference>
<feature type="region of interest" description="Disordered" evidence="7">
    <location>
        <begin position="19"/>
        <end position="66"/>
    </location>
</feature>
<keyword evidence="6" id="KW-0472">Membrane</keyword>
<evidence type="ECO:0000256" key="2">
    <source>
        <dbReference type="ARBA" id="ARBA00008806"/>
    </source>
</evidence>
<comment type="caution">
    <text evidence="8">The sequence shown here is derived from an EMBL/GenBank/DDBJ whole genome shotgun (WGS) entry which is preliminary data.</text>
</comment>
<evidence type="ECO:0000313" key="9">
    <source>
        <dbReference type="Proteomes" id="UP000443843"/>
    </source>
</evidence>
<dbReference type="InterPro" id="IPR027417">
    <property type="entry name" value="P-loop_NTPase"/>
</dbReference>
<dbReference type="SUPFAM" id="SSF52540">
    <property type="entry name" value="P-loop containing nucleoside triphosphate hydrolases"/>
    <property type="match status" value="1"/>
</dbReference>
<evidence type="ECO:0000256" key="1">
    <source>
        <dbReference type="ARBA" id="ARBA00004651"/>
    </source>
</evidence>
<comment type="similarity">
    <text evidence="2">Belongs to the VirD4/TraG family.</text>
</comment>
<accession>A0A844W4Q5</accession>
<dbReference type="Pfam" id="PF02534">
    <property type="entry name" value="T4SS-DNA_transf"/>
    <property type="match status" value="1"/>
</dbReference>
<dbReference type="InterPro" id="IPR051539">
    <property type="entry name" value="T4SS-coupling_protein"/>
</dbReference>
<dbReference type="AlphaFoldDB" id="A0A844W4Q5"/>
<dbReference type="PANTHER" id="PTHR37937">
    <property type="entry name" value="CONJUGATIVE TRANSFER: DNA TRANSPORT"/>
    <property type="match status" value="1"/>
</dbReference>
<keyword evidence="9" id="KW-1185">Reference proteome</keyword>
<keyword evidence="5" id="KW-1133">Transmembrane helix</keyword>
<evidence type="ECO:0000256" key="5">
    <source>
        <dbReference type="ARBA" id="ARBA00022989"/>
    </source>
</evidence>
<evidence type="ECO:0000256" key="4">
    <source>
        <dbReference type="ARBA" id="ARBA00022692"/>
    </source>
</evidence>
<gene>
    <name evidence="8" type="ORF">GLS40_12370</name>
</gene>
<feature type="compositionally biased region" description="Basic and acidic residues" evidence="7">
    <location>
        <begin position="45"/>
        <end position="66"/>
    </location>
</feature>
<keyword evidence="4" id="KW-0812">Transmembrane</keyword>
<evidence type="ECO:0000256" key="3">
    <source>
        <dbReference type="ARBA" id="ARBA00022475"/>
    </source>
</evidence>
<proteinExistence type="inferred from homology"/>
<evidence type="ECO:0000256" key="6">
    <source>
        <dbReference type="ARBA" id="ARBA00023136"/>
    </source>
</evidence>
<name>A0A844W4Q5_9RHOB</name>
<dbReference type="PANTHER" id="PTHR37937:SF1">
    <property type="entry name" value="CONJUGATIVE TRANSFER: DNA TRANSPORT"/>
    <property type="match status" value="1"/>
</dbReference>
<dbReference type="CDD" id="cd01127">
    <property type="entry name" value="TrwB_TraG_TraD_VirD4"/>
    <property type="match status" value="2"/>
</dbReference>
<evidence type="ECO:0000313" key="8">
    <source>
        <dbReference type="EMBL" id="MWB78827.1"/>
    </source>
</evidence>
<evidence type="ECO:0000256" key="7">
    <source>
        <dbReference type="SAM" id="MobiDB-lite"/>
    </source>
</evidence>